<dbReference type="Pfam" id="PF13649">
    <property type="entry name" value="Methyltransf_25"/>
    <property type="match status" value="1"/>
</dbReference>
<dbReference type="EMBL" id="FOHS01000001">
    <property type="protein sequence ID" value="SES84512.1"/>
    <property type="molecule type" value="Genomic_DNA"/>
</dbReference>
<keyword evidence="3" id="KW-1185">Reference proteome</keyword>
<dbReference type="Proteomes" id="UP000198697">
    <property type="component" value="Unassembled WGS sequence"/>
</dbReference>
<protein>
    <submittedName>
        <fullName evidence="2">Methyltransferase domain-containing protein</fullName>
    </submittedName>
</protein>
<sequence>MPNWLTTARHLLSYLTPMTRRVPSAHSGWLEVTTWRGYKVLNTAQANYSYGSLQQVLRYGLRFVPVTDAAAPVLVLGLGGGSVLPLLRREQGRTGPITAIELDPAVLRVAAEEFGVRPGPGLNLECADAFAWLPTAPASHFELAVVDLFLDLTLPAELGGAAFWRQLHRVLRPGGWALCNLLTTAALEPDGQPLPGFLEALGFAVKDMEVEQLNRLLILQRRP</sequence>
<accession>A0A1H9ZT33</accession>
<feature type="domain" description="Methyltransferase" evidence="1">
    <location>
        <begin position="73"/>
        <end position="175"/>
    </location>
</feature>
<reference evidence="3" key="1">
    <citation type="submission" date="2016-10" db="EMBL/GenBank/DDBJ databases">
        <authorList>
            <person name="Varghese N."/>
            <person name="Submissions S."/>
        </authorList>
    </citation>
    <scope>NUCLEOTIDE SEQUENCE [LARGE SCALE GENOMIC DNA]</scope>
    <source>
        <strain evidence="3">DSM 15310</strain>
    </source>
</reference>
<keyword evidence="2" id="KW-0808">Transferase</keyword>
<gene>
    <name evidence="2" type="ORF">SAMN04487998_0448</name>
</gene>
<dbReference type="Gene3D" id="3.40.50.150">
    <property type="entry name" value="Vaccinia Virus protein VP39"/>
    <property type="match status" value="1"/>
</dbReference>
<dbReference type="RefSeq" id="WP_092767843.1">
    <property type="nucleotide sequence ID" value="NZ_FOHS01000001.1"/>
</dbReference>
<dbReference type="GO" id="GO:0008168">
    <property type="term" value="F:methyltransferase activity"/>
    <property type="evidence" value="ECO:0007669"/>
    <property type="project" value="UniProtKB-KW"/>
</dbReference>
<dbReference type="InterPro" id="IPR029063">
    <property type="entry name" value="SAM-dependent_MTases_sf"/>
</dbReference>
<name>A0A1H9ZT33_9BACT</name>
<proteinExistence type="predicted"/>
<dbReference type="InterPro" id="IPR041698">
    <property type="entry name" value="Methyltransf_25"/>
</dbReference>
<dbReference type="OrthoDB" id="650847at2"/>
<organism evidence="2 3">
    <name type="scientific">Hymenobacter actinosclerus</name>
    <dbReference type="NCBI Taxonomy" id="82805"/>
    <lineage>
        <taxon>Bacteria</taxon>
        <taxon>Pseudomonadati</taxon>
        <taxon>Bacteroidota</taxon>
        <taxon>Cytophagia</taxon>
        <taxon>Cytophagales</taxon>
        <taxon>Hymenobacteraceae</taxon>
        <taxon>Hymenobacter</taxon>
    </lineage>
</organism>
<evidence type="ECO:0000259" key="1">
    <source>
        <dbReference type="Pfam" id="PF13649"/>
    </source>
</evidence>
<dbReference type="NCBIfam" id="NF037959">
    <property type="entry name" value="MFS_SpdSyn"/>
    <property type="match status" value="1"/>
</dbReference>
<dbReference type="AlphaFoldDB" id="A0A1H9ZT33"/>
<dbReference type="SUPFAM" id="SSF53335">
    <property type="entry name" value="S-adenosyl-L-methionine-dependent methyltransferases"/>
    <property type="match status" value="1"/>
</dbReference>
<evidence type="ECO:0000313" key="2">
    <source>
        <dbReference type="EMBL" id="SES84512.1"/>
    </source>
</evidence>
<dbReference type="GO" id="GO:0032259">
    <property type="term" value="P:methylation"/>
    <property type="evidence" value="ECO:0007669"/>
    <property type="project" value="UniProtKB-KW"/>
</dbReference>
<dbReference type="CDD" id="cd02440">
    <property type="entry name" value="AdoMet_MTases"/>
    <property type="match status" value="1"/>
</dbReference>
<keyword evidence="2" id="KW-0489">Methyltransferase</keyword>
<evidence type="ECO:0000313" key="3">
    <source>
        <dbReference type="Proteomes" id="UP000198697"/>
    </source>
</evidence>
<dbReference type="STRING" id="82805.SAMN04487998_0448"/>